<organism evidence="3 4">
    <name type="scientific">Roseivivax halodurans JCM 10272</name>
    <dbReference type="NCBI Taxonomy" id="1449350"/>
    <lineage>
        <taxon>Bacteria</taxon>
        <taxon>Pseudomonadati</taxon>
        <taxon>Pseudomonadota</taxon>
        <taxon>Alphaproteobacteria</taxon>
        <taxon>Rhodobacterales</taxon>
        <taxon>Roseobacteraceae</taxon>
        <taxon>Roseivivax</taxon>
    </lineage>
</organism>
<dbReference type="CDD" id="cd00118">
    <property type="entry name" value="LysM"/>
    <property type="match status" value="1"/>
</dbReference>
<reference evidence="3 4" key="1">
    <citation type="submission" date="2014-01" db="EMBL/GenBank/DDBJ databases">
        <title>Roseivivax halodurans JCM 10272 Genome Sequencing.</title>
        <authorList>
            <person name="Lai Q."/>
            <person name="Li G."/>
            <person name="Shao Z."/>
        </authorList>
    </citation>
    <scope>NUCLEOTIDE SEQUENCE [LARGE SCALE GENOMIC DNA]</scope>
    <source>
        <strain evidence="3 4">JCM 10272</strain>
    </source>
</reference>
<dbReference type="Gene3D" id="2.60.40.10">
    <property type="entry name" value="Immunoglobulins"/>
    <property type="match status" value="2"/>
</dbReference>
<dbReference type="Pfam" id="PF17936">
    <property type="entry name" value="Big_6"/>
    <property type="match status" value="1"/>
</dbReference>
<keyword evidence="4" id="KW-1185">Reference proteome</keyword>
<dbReference type="Proteomes" id="UP000022447">
    <property type="component" value="Unassembled WGS sequence"/>
</dbReference>
<dbReference type="PROSITE" id="PS51782">
    <property type="entry name" value="LYSM"/>
    <property type="match status" value="1"/>
</dbReference>
<dbReference type="InterPro" id="IPR018392">
    <property type="entry name" value="LysM"/>
</dbReference>
<dbReference type="PANTHER" id="PTHR34700:SF4">
    <property type="entry name" value="PHAGE-LIKE ELEMENT PBSX PROTEIN XKDP"/>
    <property type="match status" value="1"/>
</dbReference>
<dbReference type="STRING" id="1449350.OCH239_03410"/>
<accession>X7EGX6</accession>
<gene>
    <name evidence="3" type="ORF">OCH239_03410</name>
</gene>
<dbReference type="AlphaFoldDB" id="X7EGX6"/>
<dbReference type="Pfam" id="PF01476">
    <property type="entry name" value="LysM"/>
    <property type="match status" value="1"/>
</dbReference>
<sequence length="398" mass="41050">MAIRFYVAGRQGTPPTDPVAEARLSAPATSTATDDPRGEVAAMTGSTGDEDALPAADPHGADLAQDPGSTTPGAATDPGPEAPPGTPSFDLVRVDPDALSIVAGRAAPGAEVTLRLGDTEIGRATADGSGQFAVFPEMPRLDTATILTLSATDAAGTRSGTEEVVLLPQRAASGPRTQAAPAAPAPAVTPETDVTDVSAAPPQSARVPSEREGGSAIAMLLSGPDGVEALPPATRPGAPVPPERDFVLIDTISYRSEGEVALSGRADPQAREVRVYLDNRAMIDGKVAPNGQWQVALADVRPGTYTLRVDSLDASGAVTARAESPFLRESREALEAATPETQGAPVQAVTVQPGNTLWAIARERYGSGPLYVRLFEANSDQIRDPDLIYPGQVFSIPD</sequence>
<name>X7EGX6_9RHOB</name>
<protein>
    <submittedName>
        <fullName evidence="3">Peptidoglycan-binding protein LysM</fullName>
    </submittedName>
</protein>
<evidence type="ECO:0000256" key="1">
    <source>
        <dbReference type="SAM" id="MobiDB-lite"/>
    </source>
</evidence>
<evidence type="ECO:0000259" key="2">
    <source>
        <dbReference type="PROSITE" id="PS51782"/>
    </source>
</evidence>
<dbReference type="eggNOG" id="COG1652">
    <property type="taxonomic scope" value="Bacteria"/>
</dbReference>
<dbReference type="PANTHER" id="PTHR34700">
    <property type="entry name" value="POTASSIUM BINDING PROTEIN KBP"/>
    <property type="match status" value="1"/>
</dbReference>
<dbReference type="EMBL" id="JALZ01000011">
    <property type="protein sequence ID" value="ETX14353.1"/>
    <property type="molecule type" value="Genomic_DNA"/>
</dbReference>
<evidence type="ECO:0000313" key="3">
    <source>
        <dbReference type="EMBL" id="ETX14353.1"/>
    </source>
</evidence>
<dbReference type="InterPro" id="IPR036779">
    <property type="entry name" value="LysM_dom_sf"/>
</dbReference>
<dbReference type="SMART" id="SM00257">
    <property type="entry name" value="LysM"/>
    <property type="match status" value="1"/>
</dbReference>
<feature type="region of interest" description="Disordered" evidence="1">
    <location>
        <begin position="1"/>
        <end position="89"/>
    </location>
</feature>
<comment type="caution">
    <text evidence="3">The sequence shown here is derived from an EMBL/GenBank/DDBJ whole genome shotgun (WGS) entry which is preliminary data.</text>
</comment>
<dbReference type="InterPro" id="IPR052196">
    <property type="entry name" value="Bact_Kbp"/>
</dbReference>
<dbReference type="InterPro" id="IPR041498">
    <property type="entry name" value="Big_6"/>
</dbReference>
<dbReference type="PATRIC" id="fig|1449350.3.peg.2421"/>
<dbReference type="Gene3D" id="3.10.350.10">
    <property type="entry name" value="LysM domain"/>
    <property type="match status" value="1"/>
</dbReference>
<dbReference type="InterPro" id="IPR013783">
    <property type="entry name" value="Ig-like_fold"/>
</dbReference>
<feature type="domain" description="LysM" evidence="2">
    <location>
        <begin position="347"/>
        <end position="396"/>
    </location>
</feature>
<proteinExistence type="predicted"/>
<evidence type="ECO:0000313" key="4">
    <source>
        <dbReference type="Proteomes" id="UP000022447"/>
    </source>
</evidence>
<feature type="region of interest" description="Disordered" evidence="1">
    <location>
        <begin position="172"/>
        <end position="212"/>
    </location>
</feature>